<dbReference type="PANTHER" id="PTHR43685">
    <property type="entry name" value="GLYCOSYLTRANSFERASE"/>
    <property type="match status" value="1"/>
</dbReference>
<evidence type="ECO:0000313" key="3">
    <source>
        <dbReference type="EMBL" id="KRK82457.1"/>
    </source>
</evidence>
<dbReference type="OrthoDB" id="396512at2"/>
<comment type="similarity">
    <text evidence="1">Belongs to the glycosyltransferase 2 family.</text>
</comment>
<organism evidence="3 4">
    <name type="scientific">Companilactobacillus bobalius DSM 19674</name>
    <dbReference type="NCBI Taxonomy" id="1423788"/>
    <lineage>
        <taxon>Bacteria</taxon>
        <taxon>Bacillati</taxon>
        <taxon>Bacillota</taxon>
        <taxon>Bacilli</taxon>
        <taxon>Lactobacillales</taxon>
        <taxon>Lactobacillaceae</taxon>
        <taxon>Companilactobacillus</taxon>
        <taxon>Companilactobacillus bobalius</taxon>
    </lineage>
</organism>
<proteinExistence type="inferred from homology"/>
<dbReference type="InterPro" id="IPR001173">
    <property type="entry name" value="Glyco_trans_2-like"/>
</dbReference>
<dbReference type="Gene3D" id="3.90.550.10">
    <property type="entry name" value="Spore Coat Polysaccharide Biosynthesis Protein SpsA, Chain A"/>
    <property type="match status" value="1"/>
</dbReference>
<name>A0A0R1KNK1_9LACO</name>
<reference evidence="3 4" key="1">
    <citation type="journal article" date="2015" name="Genome Announc.">
        <title>Expanding the biotechnology potential of lactobacilli through comparative genomics of 213 strains and associated genera.</title>
        <authorList>
            <person name="Sun Z."/>
            <person name="Harris H.M."/>
            <person name="McCann A."/>
            <person name="Guo C."/>
            <person name="Argimon S."/>
            <person name="Zhang W."/>
            <person name="Yang X."/>
            <person name="Jeffery I.B."/>
            <person name="Cooney J.C."/>
            <person name="Kagawa T.F."/>
            <person name="Liu W."/>
            <person name="Song Y."/>
            <person name="Salvetti E."/>
            <person name="Wrobel A."/>
            <person name="Rasinkangas P."/>
            <person name="Parkhill J."/>
            <person name="Rea M.C."/>
            <person name="O'Sullivan O."/>
            <person name="Ritari J."/>
            <person name="Douillard F.P."/>
            <person name="Paul Ross R."/>
            <person name="Yang R."/>
            <person name="Briner A.E."/>
            <person name="Felis G.E."/>
            <person name="de Vos W.M."/>
            <person name="Barrangou R."/>
            <person name="Klaenhammer T.R."/>
            <person name="Caufield P.W."/>
            <person name="Cui Y."/>
            <person name="Zhang H."/>
            <person name="O'Toole P.W."/>
        </authorList>
    </citation>
    <scope>NUCLEOTIDE SEQUENCE [LARGE SCALE GENOMIC DNA]</scope>
    <source>
        <strain evidence="3 4">DSM 19674</strain>
    </source>
</reference>
<dbReference type="SUPFAM" id="SSF53448">
    <property type="entry name" value="Nucleotide-diphospho-sugar transferases"/>
    <property type="match status" value="1"/>
</dbReference>
<comment type="caution">
    <text evidence="3">The sequence shown here is derived from an EMBL/GenBank/DDBJ whole genome shotgun (WGS) entry which is preliminary data.</text>
</comment>
<gene>
    <name evidence="3" type="ORF">FC78_GL002466</name>
</gene>
<dbReference type="Pfam" id="PF00535">
    <property type="entry name" value="Glycos_transf_2"/>
    <property type="match status" value="1"/>
</dbReference>
<dbReference type="EMBL" id="AZDY01000038">
    <property type="protein sequence ID" value="KRK82457.1"/>
    <property type="molecule type" value="Genomic_DNA"/>
</dbReference>
<dbReference type="Proteomes" id="UP000051515">
    <property type="component" value="Unassembled WGS sequence"/>
</dbReference>
<keyword evidence="4" id="KW-1185">Reference proteome</keyword>
<protein>
    <submittedName>
        <fullName evidence="3">Minor teichoic acid biosynthesis protein GgaB</fullName>
    </submittedName>
</protein>
<evidence type="ECO:0000256" key="1">
    <source>
        <dbReference type="ARBA" id="ARBA00006739"/>
    </source>
</evidence>
<dbReference type="InterPro" id="IPR029044">
    <property type="entry name" value="Nucleotide-diphossugar_trans"/>
</dbReference>
<sequence length="338" mass="38718">MDSLNKEEKSNPVVSVIIPVFNVVSYLEKSVKSVCTQTYDNLEILLIDDGSTDGSDKLCDSLANHDARIRVIHKKNSGIADTRNVGLENVHGDFIVFIDSDDWVKSEMIERLLNVLLNENADIVACENYFVYGDRIEKPDTSGKCVRQDSDSSLKTLLDDRKFRSRTWGRIYKASTWKGISFPSGTTYEDVSTVYKTYLKAKVIVLLDEPLYFYNQRDNSIVHSDSYKSFFNLLDARILRKKELGKLKPKFLPELKVSVIAAIIDIYREAALSNQRLDFGEDEKLQLILSKNYGKLEKKLLSPRYRAELNLLKLSKGMFYSMENKLNSLVIHIKRMGK</sequence>
<evidence type="ECO:0000313" key="4">
    <source>
        <dbReference type="Proteomes" id="UP000051515"/>
    </source>
</evidence>
<dbReference type="PANTHER" id="PTHR43685:SF11">
    <property type="entry name" value="GLYCOSYLTRANSFERASE TAGX-RELATED"/>
    <property type="match status" value="1"/>
</dbReference>
<dbReference type="CDD" id="cd00761">
    <property type="entry name" value="Glyco_tranf_GTA_type"/>
    <property type="match status" value="1"/>
</dbReference>
<feature type="domain" description="Glycosyltransferase 2-like" evidence="2">
    <location>
        <begin position="15"/>
        <end position="153"/>
    </location>
</feature>
<dbReference type="RefSeq" id="WP_056953516.1">
    <property type="nucleotide sequence ID" value="NZ_AZDY01000038.1"/>
</dbReference>
<dbReference type="InterPro" id="IPR050834">
    <property type="entry name" value="Glycosyltransf_2"/>
</dbReference>
<dbReference type="PATRIC" id="fig|1423788.3.peg.2537"/>
<evidence type="ECO:0000259" key="2">
    <source>
        <dbReference type="Pfam" id="PF00535"/>
    </source>
</evidence>
<dbReference type="AlphaFoldDB" id="A0A0R1KNK1"/>
<dbReference type="STRING" id="1423788.FC78_GL002466"/>
<accession>A0A0R1KNK1</accession>